<dbReference type="Proteomes" id="UP000011082">
    <property type="component" value="Unassembled WGS sequence"/>
</dbReference>
<keyword evidence="2" id="KW-1185">Reference proteome</keyword>
<dbReference type="HOGENOM" id="CLU_1571823_0_0_1"/>
<evidence type="ECO:0000313" key="1">
    <source>
        <dbReference type="EMBL" id="ELA42104.1"/>
    </source>
</evidence>
<sequence>MLMLYSATQPSNLEKILSENYFMRAQSNPVQISKHGDVFVVEHGKTTVYLPDGSFFVFEENSKITESFAPSLQNPTKTFDLALHIFTIENTANASLHIDPLSQHLLFSQSPPPKFKIINASSCDKRLGCFFVCSSLKERNIIKSIIKDCEFVEIGKDSEDIYWNIIKMIN</sequence>
<name>L2GNC8_VITCO</name>
<dbReference type="EMBL" id="JH370134">
    <property type="protein sequence ID" value="ELA42104.1"/>
    <property type="molecule type" value="Genomic_DNA"/>
</dbReference>
<dbReference type="InParanoid" id="L2GNC8"/>
<organism evidence="1 2">
    <name type="scientific">Vittaforma corneae (strain ATCC 50505)</name>
    <name type="common">Microsporidian parasite</name>
    <name type="synonym">Nosema corneum</name>
    <dbReference type="NCBI Taxonomy" id="993615"/>
    <lineage>
        <taxon>Eukaryota</taxon>
        <taxon>Fungi</taxon>
        <taxon>Fungi incertae sedis</taxon>
        <taxon>Microsporidia</taxon>
        <taxon>Nosematidae</taxon>
        <taxon>Vittaforma</taxon>
    </lineage>
</organism>
<protein>
    <submittedName>
        <fullName evidence="1">Uncharacterized protein</fullName>
    </submittedName>
</protein>
<dbReference type="GeneID" id="19881461"/>
<dbReference type="RefSeq" id="XP_007604196.1">
    <property type="nucleotide sequence ID" value="XM_007604134.1"/>
</dbReference>
<reference evidence="2" key="1">
    <citation type="submission" date="2011-05" db="EMBL/GenBank/DDBJ databases">
        <title>The genome sequence of Vittaforma corneae strain ATCC 50505.</title>
        <authorList>
            <consortium name="The Broad Institute Genome Sequencing Platform"/>
            <person name="Cuomo C."/>
            <person name="Didier E."/>
            <person name="Bowers L."/>
            <person name="Young S.K."/>
            <person name="Zeng Q."/>
            <person name="Gargeya S."/>
            <person name="Fitzgerald M."/>
            <person name="Haas B."/>
            <person name="Abouelleil A."/>
            <person name="Alvarado L."/>
            <person name="Arachchi H.M."/>
            <person name="Berlin A."/>
            <person name="Chapman S.B."/>
            <person name="Gearin G."/>
            <person name="Goldberg J."/>
            <person name="Griggs A."/>
            <person name="Gujja S."/>
            <person name="Hansen M."/>
            <person name="Heiman D."/>
            <person name="Howarth C."/>
            <person name="Larimer J."/>
            <person name="Lui A."/>
            <person name="MacDonald P.J.P."/>
            <person name="McCowen C."/>
            <person name="Montmayeur A."/>
            <person name="Murphy C."/>
            <person name="Neiman D."/>
            <person name="Pearson M."/>
            <person name="Priest M."/>
            <person name="Roberts A."/>
            <person name="Saif S."/>
            <person name="Shea T."/>
            <person name="Sisk P."/>
            <person name="Stolte C."/>
            <person name="Sykes S."/>
            <person name="Wortman J."/>
            <person name="Nusbaum C."/>
            <person name="Birren B."/>
        </authorList>
    </citation>
    <scope>NUCLEOTIDE SEQUENCE [LARGE SCALE GENOMIC DNA]</scope>
    <source>
        <strain evidence="2">ATCC 50505</strain>
    </source>
</reference>
<dbReference type="AlphaFoldDB" id="L2GNC8"/>
<proteinExistence type="predicted"/>
<evidence type="ECO:0000313" key="2">
    <source>
        <dbReference type="Proteomes" id="UP000011082"/>
    </source>
</evidence>
<gene>
    <name evidence="1" type="ORF">VICG_00745</name>
</gene>
<dbReference type="VEuPathDB" id="MicrosporidiaDB:VICG_00745"/>
<accession>L2GNC8</accession>